<keyword evidence="7 12" id="KW-0235">DNA replication</keyword>
<gene>
    <name evidence="16" type="primary">e2</name>
    <name evidence="12" type="synonym">E2</name>
</gene>
<comment type="similarity">
    <text evidence="12">Belongs to the papillomaviridae E2 protein family.</text>
</comment>
<evidence type="ECO:0000256" key="2">
    <source>
        <dbReference type="ARBA" id="ARBA00007794"/>
    </source>
</evidence>
<feature type="region of interest" description="DNA-binding domain" evidence="12">
    <location>
        <begin position="306"/>
        <end position="390"/>
    </location>
</feature>
<evidence type="ECO:0000259" key="14">
    <source>
        <dbReference type="Pfam" id="PF00508"/>
    </source>
</evidence>
<dbReference type="EMBL" id="AJ404003">
    <property type="protein sequence ID" value="CAB96165.1"/>
    <property type="molecule type" value="Genomic_DNA"/>
</dbReference>
<dbReference type="GO" id="GO:0006275">
    <property type="term" value="P:regulation of DNA replication"/>
    <property type="evidence" value="ECO:0007669"/>
    <property type="project" value="UniProtKB-UniRule"/>
</dbReference>
<proteinExistence type="inferred from homology"/>
<comment type="PTM">
    <text evidence="12">Sumoylation plays a regulatory role in E2 transcriptional activity.</text>
</comment>
<comment type="subunit">
    <text evidence="12">Binds DNA as homodimer. Interacts with protein E1; this interaction greatly increases E1 DNA-binding activity. Interacts with protein L1; this interaction enhances E2-dependent replication and transcription activation. Interacts with protein L2; this interaction inhibits E2 transcriptional activity but not DNA replication function E2. Interacts with protein E7; this interaction inhibits E7 oncogenic activity. Interacts with host TAF1; this interaction modulates E2-dependent transcriptional regulation. Interacts with host BRD4; this interaction mediates E2 transcriptional activation function. Additionally, the interaction with host BRD4 on mitotic chromosomes mediates tethering of the viral genome. Interacts with host TOPBP1; this interaction is required for optimal viral DNA replication.</text>
</comment>
<evidence type="ECO:0000256" key="4">
    <source>
        <dbReference type="ARBA" id="ARBA00022518"/>
    </source>
</evidence>
<evidence type="ECO:0000256" key="3">
    <source>
        <dbReference type="ARBA" id="ARBA00022491"/>
    </source>
</evidence>
<dbReference type="GO" id="GO:0003700">
    <property type="term" value="F:DNA-binding transcription factor activity"/>
    <property type="evidence" value="ECO:0007669"/>
    <property type="project" value="UniProtKB-UniRule"/>
</dbReference>
<keyword evidence="8 12" id="KW-0805">Transcription regulation</keyword>
<dbReference type="Gene3D" id="1.10.287.30">
    <property type="entry name" value="E2 (early) protein, N terminal domain, subdomain 1"/>
    <property type="match status" value="1"/>
</dbReference>
<dbReference type="GO" id="GO:0003677">
    <property type="term" value="F:DNA binding"/>
    <property type="evidence" value="ECO:0007669"/>
    <property type="project" value="UniProtKB-UniRule"/>
</dbReference>
<organism evidence="16 17">
    <name type="scientific">Kappapapillomavirus 2</name>
    <dbReference type="NCBI Taxonomy" id="10623"/>
    <lineage>
        <taxon>Viruses</taxon>
        <taxon>Monodnaviria</taxon>
        <taxon>Shotokuvirae</taxon>
        <taxon>Cossaviricota</taxon>
        <taxon>Papovaviricetes</taxon>
        <taxon>Zurhausenvirales</taxon>
        <taxon>Papillomaviridae</taxon>
        <taxon>Firstpapillomavirinae</taxon>
        <taxon>Kappapapillomavirus</taxon>
    </lineage>
</organism>
<evidence type="ECO:0000256" key="13">
    <source>
        <dbReference type="SAM" id="MobiDB-lite"/>
    </source>
</evidence>
<accession>Q9ICK8</accession>
<feature type="compositionally biased region" description="Low complexity" evidence="13">
    <location>
        <begin position="282"/>
        <end position="292"/>
    </location>
</feature>
<keyword evidence="10 12" id="KW-0010">Activator</keyword>
<comment type="similarity">
    <text evidence="2">Belongs to the papillomaviridae E8^E2C protein family.</text>
</comment>
<keyword evidence="11 12" id="KW-0804">Transcription</keyword>
<dbReference type="InterPro" id="IPR001866">
    <property type="entry name" value="PPV_E2_N"/>
</dbReference>
<evidence type="ECO:0000256" key="1">
    <source>
        <dbReference type="ARBA" id="ARBA00004147"/>
    </source>
</evidence>
<dbReference type="Pfam" id="PF00511">
    <property type="entry name" value="PPV_E2_C"/>
    <property type="match status" value="1"/>
</dbReference>
<keyword evidence="9 12" id="KW-0238">DNA-binding</keyword>
<evidence type="ECO:0000256" key="5">
    <source>
        <dbReference type="ARBA" id="ARBA00022553"/>
    </source>
</evidence>
<evidence type="ECO:0000313" key="17">
    <source>
        <dbReference type="Proteomes" id="UP000169216"/>
    </source>
</evidence>
<evidence type="ECO:0000259" key="15">
    <source>
        <dbReference type="Pfam" id="PF00511"/>
    </source>
</evidence>
<keyword evidence="6 12" id="KW-1048">Host nucleus</keyword>
<reference evidence="16 17" key="1">
    <citation type="journal article" date="2000" name="J. Virol.">
        <title>Variation in the nucleotide sequence of cottontail rabbit papillomavirus a and b subtypes affects wart regression and malignant transformation and level of viral replication in domestic rabbits.</title>
        <authorList>
            <person name="Salmon J."/>
            <person name="Nonnenmacher M."/>
            <person name="Caze S."/>
            <person name="Flamant P."/>
            <person name="Croissant O."/>
            <person name="Orth G."/>
            <person name="Breitburd F."/>
        </authorList>
    </citation>
    <scope>NUCLEOTIDE SEQUENCE [LARGE SCALE GENOMIC DNA]</scope>
    <source>
        <strain evidence="16">A4</strain>
    </source>
</reference>
<dbReference type="InterPro" id="IPR033668">
    <property type="entry name" value="Reg_prot_E2"/>
</dbReference>
<evidence type="ECO:0000256" key="12">
    <source>
        <dbReference type="HAMAP-Rule" id="MF_04001"/>
    </source>
</evidence>
<dbReference type="GO" id="GO:0039693">
    <property type="term" value="P:viral DNA genome replication"/>
    <property type="evidence" value="ECO:0007669"/>
    <property type="project" value="UniProtKB-UniRule"/>
</dbReference>
<evidence type="ECO:0000313" key="16">
    <source>
        <dbReference type="EMBL" id="CAB96165.1"/>
    </source>
</evidence>
<evidence type="ECO:0000256" key="7">
    <source>
        <dbReference type="ARBA" id="ARBA00022705"/>
    </source>
</evidence>
<dbReference type="Proteomes" id="UP000169216">
    <property type="component" value="Genome"/>
</dbReference>
<keyword evidence="12" id="KW-0832">Ubl conjugation</keyword>
<feature type="domain" description="Papillomavirus E2 C-terminal" evidence="15">
    <location>
        <begin position="308"/>
        <end position="386"/>
    </location>
</feature>
<comment type="subcellular location">
    <subcellularLocation>
        <location evidence="1 12">Host nucleus</location>
    </subcellularLocation>
</comment>
<comment type="caution">
    <text evidence="12">Lacks conserved residue(s) required for the propagation of feature annotation.</text>
</comment>
<evidence type="ECO:0000256" key="10">
    <source>
        <dbReference type="ARBA" id="ARBA00023159"/>
    </source>
</evidence>
<evidence type="ECO:0000256" key="9">
    <source>
        <dbReference type="ARBA" id="ARBA00023125"/>
    </source>
</evidence>
<comment type="function">
    <text evidence="12">Plays a role in the initiation of viral DNA replication. A dimer of E2 interacts with a dimer of E1 in order to improve specificity of E1 DNA binding activity. Once the complex recognizes and binds DNA at specific sites, the E2 dimer is removed from DNA. E2 also regulates viral transcription through binding to the E2RE response element (5'-ACCNNNNNNGGT-3') present in multiple copies in the regulatory regions of the viral genome. Activates or represses transcription depending on E2RE's position with regards to proximal promoter elements including the TATA-box. Repression occurs by sterically hindering the assembly of the transcription initiation complex.</text>
</comment>
<comment type="PTM">
    <text evidence="12">Phosphorylated.</text>
</comment>
<evidence type="ECO:0000256" key="8">
    <source>
        <dbReference type="ARBA" id="ARBA00023015"/>
    </source>
</evidence>
<sequence length="390" mass="44244">MEALSQRLDSIQEELLSLYEKESTSLESQLQHWNLLRKEQVLLHFCKKHGIRQLGYTPVPSLLTSQECAKQAIEMVLYIESLLRSPYSDEPWTLQDTSRERFESPPQKTFKKNPASVEVYYDGDRGNNNEYTLWGYIYYWDADGEWVKTESGVDYRGIYYVDSEGNYVYYVDFSTDAGRFAANGHYDVVFQNMRLSSSVTSSPQPLVSAPEDTVPEEAPDSAVPAAQKKTGPKTTRTLGRRRSRSPGVQRRPAKQRKQAAPDEADSAAGDIRPPAPEDVGRRTTTVGRTPPGRNRRLRELITEASDPPVICLKGGHNQLKCLRYRLKSKHSSLFDCISTTWSWVDTTSTCRLGSGRMLIKFADSEQRNKFLSRVPLPSTTQVFLGNFYGL</sequence>
<dbReference type="GO" id="GO:0000166">
    <property type="term" value="F:nucleotide binding"/>
    <property type="evidence" value="ECO:0007669"/>
    <property type="project" value="UniProtKB-UniRule"/>
</dbReference>
<dbReference type="InterPro" id="IPR012677">
    <property type="entry name" value="Nucleotide-bd_a/b_plait_sf"/>
</dbReference>
<dbReference type="GO" id="GO:0006260">
    <property type="term" value="P:DNA replication"/>
    <property type="evidence" value="ECO:0007669"/>
    <property type="project" value="UniProtKB-KW"/>
</dbReference>
<feature type="cross-link" description="Glycyl lysine isopeptide (Lys-Gly) (interchain with G-Cter in SUMO)" evidence="12">
    <location>
        <position position="313"/>
    </location>
</feature>
<keyword evidence="3 12" id="KW-0678">Repressor</keyword>
<dbReference type="InterPro" id="IPR036050">
    <property type="entry name" value="Regulatory_protein_E2_N"/>
</dbReference>
<dbReference type="Pfam" id="PF00508">
    <property type="entry name" value="PPV_E2_N"/>
    <property type="match status" value="1"/>
</dbReference>
<protein>
    <recommendedName>
        <fullName evidence="12">Regulatory protein E2</fullName>
    </recommendedName>
</protein>
<dbReference type="Gene3D" id="2.170.200.10">
    <property type="entry name" value="Papillomavirus E2 early protein domain"/>
    <property type="match status" value="1"/>
</dbReference>
<dbReference type="SUPFAM" id="SSF51332">
    <property type="entry name" value="E2 regulatory, transactivation domain"/>
    <property type="match status" value="1"/>
</dbReference>
<feature type="domain" description="Papillomavirus E2 N-terminal" evidence="14">
    <location>
        <begin position="1"/>
        <end position="199"/>
    </location>
</feature>
<evidence type="ECO:0000256" key="6">
    <source>
        <dbReference type="ARBA" id="ARBA00022562"/>
    </source>
</evidence>
<evidence type="ECO:0000256" key="11">
    <source>
        <dbReference type="ARBA" id="ARBA00023163"/>
    </source>
</evidence>
<dbReference type="Gene3D" id="3.30.70.330">
    <property type="match status" value="1"/>
</dbReference>
<keyword evidence="5 12" id="KW-0597">Phosphoprotein</keyword>
<dbReference type="InterPro" id="IPR042503">
    <property type="entry name" value="Regulatory_protein_E2_N_1"/>
</dbReference>
<dbReference type="SUPFAM" id="SSF54957">
    <property type="entry name" value="Viral DNA-binding domain"/>
    <property type="match status" value="1"/>
</dbReference>
<dbReference type="GO" id="GO:0006351">
    <property type="term" value="P:DNA-templated transcription"/>
    <property type="evidence" value="ECO:0007669"/>
    <property type="project" value="UniProtKB-UniRule"/>
</dbReference>
<dbReference type="InterPro" id="IPR035975">
    <property type="entry name" value="E2/EBNA1_C_sf"/>
</dbReference>
<keyword evidence="12" id="KW-1017">Isopeptide bond</keyword>
<name>Q9ICK8_9PAPI</name>
<keyword evidence="4 12" id="KW-0244">Early protein</keyword>
<dbReference type="InterPro" id="IPR000427">
    <property type="entry name" value="Papillomavirus_E2_C"/>
</dbReference>
<dbReference type="GO" id="GO:0042025">
    <property type="term" value="C:host cell nucleus"/>
    <property type="evidence" value="ECO:0007669"/>
    <property type="project" value="UniProtKB-SubCell"/>
</dbReference>
<dbReference type="HAMAP" id="MF_04001">
    <property type="entry name" value="PPV_E2"/>
    <property type="match status" value="1"/>
</dbReference>
<feature type="region of interest" description="Disordered" evidence="13">
    <location>
        <begin position="199"/>
        <end position="295"/>
    </location>
</feature>
<dbReference type="InterPro" id="IPR042504">
    <property type="entry name" value="Regulatory_protein_E2_N_2"/>
</dbReference>